<name>A0A9D9HV73_9BACT</name>
<dbReference type="Proteomes" id="UP000823641">
    <property type="component" value="Unassembled WGS sequence"/>
</dbReference>
<proteinExistence type="predicted"/>
<evidence type="ECO:0000313" key="2">
    <source>
        <dbReference type="EMBL" id="MBO8460731.1"/>
    </source>
</evidence>
<dbReference type="PROSITE" id="PS50889">
    <property type="entry name" value="S4"/>
    <property type="match status" value="1"/>
</dbReference>
<evidence type="ECO:0000313" key="3">
    <source>
        <dbReference type="Proteomes" id="UP000823641"/>
    </source>
</evidence>
<dbReference type="AlphaFoldDB" id="A0A9D9HV73"/>
<keyword evidence="1" id="KW-0694">RNA-binding</keyword>
<dbReference type="SUPFAM" id="SSF55174">
    <property type="entry name" value="Alpha-L RNA-binding motif"/>
    <property type="match status" value="1"/>
</dbReference>
<reference evidence="2" key="2">
    <citation type="journal article" date="2021" name="PeerJ">
        <title>Extensive microbial diversity within the chicken gut microbiome revealed by metagenomics and culture.</title>
        <authorList>
            <person name="Gilroy R."/>
            <person name="Ravi A."/>
            <person name="Getino M."/>
            <person name="Pursley I."/>
            <person name="Horton D.L."/>
            <person name="Alikhan N.F."/>
            <person name="Baker D."/>
            <person name="Gharbi K."/>
            <person name="Hall N."/>
            <person name="Watson M."/>
            <person name="Adriaenssens E.M."/>
            <person name="Foster-Nyarko E."/>
            <person name="Jarju S."/>
            <person name="Secka A."/>
            <person name="Antonio M."/>
            <person name="Oren A."/>
            <person name="Chaudhuri R.R."/>
            <person name="La Ragione R."/>
            <person name="Hildebrand F."/>
            <person name="Pallen M.J."/>
        </authorList>
    </citation>
    <scope>NUCLEOTIDE SEQUENCE</scope>
    <source>
        <strain evidence="2">G3-3990</strain>
    </source>
</reference>
<sequence>MEQIKFILRENETFIPLIQLLKAVHVVYSGSEAQEVVAAGYVTRNGQTELRKRAKIAAGETIVFQNYEIKVLSA</sequence>
<reference evidence="2" key="1">
    <citation type="submission" date="2020-10" db="EMBL/GenBank/DDBJ databases">
        <authorList>
            <person name="Gilroy R."/>
        </authorList>
    </citation>
    <scope>NUCLEOTIDE SEQUENCE</scope>
    <source>
        <strain evidence="2">G3-3990</strain>
    </source>
</reference>
<dbReference type="Gene3D" id="3.10.290.10">
    <property type="entry name" value="RNA-binding S4 domain"/>
    <property type="match status" value="1"/>
</dbReference>
<dbReference type="InterPro" id="IPR036986">
    <property type="entry name" value="S4_RNA-bd_sf"/>
</dbReference>
<evidence type="ECO:0000256" key="1">
    <source>
        <dbReference type="PROSITE-ProRule" id="PRU00182"/>
    </source>
</evidence>
<accession>A0A9D9HV73</accession>
<protein>
    <submittedName>
        <fullName evidence="2">RNA-binding S4 domain-containing protein</fullName>
    </submittedName>
</protein>
<dbReference type="GO" id="GO:0003723">
    <property type="term" value="F:RNA binding"/>
    <property type="evidence" value="ECO:0007669"/>
    <property type="project" value="UniProtKB-KW"/>
</dbReference>
<organism evidence="2 3">
    <name type="scientific">Candidatus Gallipaludibacter merdavium</name>
    <dbReference type="NCBI Taxonomy" id="2840839"/>
    <lineage>
        <taxon>Bacteria</taxon>
        <taxon>Pseudomonadati</taxon>
        <taxon>Bacteroidota</taxon>
        <taxon>Bacteroidia</taxon>
        <taxon>Bacteroidales</taxon>
        <taxon>Candidatus Gallipaludibacter</taxon>
    </lineage>
</organism>
<gene>
    <name evidence="2" type="ORF">IAA73_10455</name>
</gene>
<comment type="caution">
    <text evidence="2">The sequence shown here is derived from an EMBL/GenBank/DDBJ whole genome shotgun (WGS) entry which is preliminary data.</text>
</comment>
<dbReference type="EMBL" id="JADIMG010000097">
    <property type="protein sequence ID" value="MBO8460731.1"/>
    <property type="molecule type" value="Genomic_DNA"/>
</dbReference>
<dbReference type="Pfam" id="PF13275">
    <property type="entry name" value="S4_2"/>
    <property type="match status" value="1"/>
</dbReference>